<dbReference type="GO" id="GO:0035999">
    <property type="term" value="P:tetrahydrofolate interconversion"/>
    <property type="evidence" value="ECO:0007669"/>
    <property type="project" value="UniProtKB-UniRule"/>
</dbReference>
<keyword evidence="5 8" id="KW-0067">ATP-binding</keyword>
<comment type="pathway">
    <text evidence="1 8">One-carbon metabolism; tetrahydrofolate interconversion.</text>
</comment>
<comment type="caution">
    <text evidence="9">The sequence shown here is derived from an EMBL/GenBank/DDBJ whole genome shotgun (WGS) entry which is preliminary data.</text>
</comment>
<dbReference type="STRING" id="592015.HMPREF1705_03682"/>
<dbReference type="SUPFAM" id="SSF52540">
    <property type="entry name" value="P-loop containing nucleoside triphosphate hydrolases"/>
    <property type="match status" value="1"/>
</dbReference>
<dbReference type="Proteomes" id="UP000005273">
    <property type="component" value="Unassembled WGS sequence"/>
</dbReference>
<comment type="catalytic activity">
    <reaction evidence="6 8">
        <text>(6S)-5,6,7,8-tetrahydrofolate + formate + ATP = (6R)-10-formyltetrahydrofolate + ADP + phosphate</text>
        <dbReference type="Rhea" id="RHEA:20221"/>
        <dbReference type="ChEBI" id="CHEBI:15740"/>
        <dbReference type="ChEBI" id="CHEBI:30616"/>
        <dbReference type="ChEBI" id="CHEBI:43474"/>
        <dbReference type="ChEBI" id="CHEBI:57453"/>
        <dbReference type="ChEBI" id="CHEBI:195366"/>
        <dbReference type="ChEBI" id="CHEBI:456216"/>
        <dbReference type="EC" id="6.3.4.3"/>
    </reaction>
</comment>
<dbReference type="InterPro" id="IPR000559">
    <property type="entry name" value="Formate_THF_ligase"/>
</dbReference>
<evidence type="ECO:0000256" key="6">
    <source>
        <dbReference type="ARBA" id="ARBA00049033"/>
    </source>
</evidence>
<dbReference type="Gene3D" id="3.40.50.300">
    <property type="entry name" value="P-loop containing nucleotide triphosphate hydrolases"/>
    <property type="match status" value="1"/>
</dbReference>
<reference evidence="10" key="1">
    <citation type="submission" date="2012-09" db="EMBL/GenBank/DDBJ databases">
        <authorList>
            <person name="Weinstock G."/>
            <person name="Sodergren E."/>
            <person name="Clifton S."/>
            <person name="Fulton L."/>
            <person name="Fulton B."/>
            <person name="Courtney L."/>
            <person name="Fronick C."/>
            <person name="Harrison M."/>
            <person name="Strong C."/>
            <person name="Farmer C."/>
            <person name="Delehaunty K."/>
            <person name="Markovic C."/>
            <person name="Hall O."/>
            <person name="Minx P."/>
            <person name="Tomlinson C."/>
            <person name="Mitreva M."/>
            <person name="Nelson J."/>
            <person name="Hou S."/>
            <person name="Wollam A."/>
            <person name="Pepin K.H."/>
            <person name="Johnson M."/>
            <person name="Bhonagiri V."/>
            <person name="Nash W.E."/>
            <person name="Suruliraj S."/>
            <person name="Warren W."/>
            <person name="Chinwalla A."/>
            <person name="Mardis E.R."/>
            <person name="Wilson R.K."/>
        </authorList>
    </citation>
    <scope>NUCLEOTIDE SEQUENCE [LARGE SCALE GENOMIC DNA]</scope>
    <source>
        <strain evidence="10">OS1</strain>
    </source>
</reference>
<dbReference type="OrthoDB" id="9761733at2"/>
<protein>
    <recommendedName>
        <fullName evidence="8">Formate--tetrahydrofolate ligase</fullName>
        <ecNumber evidence="8">6.3.4.3</ecNumber>
    </recommendedName>
    <alternativeName>
        <fullName evidence="8">Formyltetrahydrofolate synthetase</fullName>
        <shortName evidence="8">FHS</shortName>
        <shortName evidence="8">FTHFS</shortName>
    </alternativeName>
</protein>
<keyword evidence="2 8" id="KW-0554">One-carbon metabolism</keyword>
<dbReference type="GO" id="GO:0005524">
    <property type="term" value="F:ATP binding"/>
    <property type="evidence" value="ECO:0007669"/>
    <property type="project" value="UniProtKB-UniRule"/>
</dbReference>
<dbReference type="Gene3D" id="3.10.410.10">
    <property type="entry name" value="Formyltetrahydrofolate synthetase, domain 3"/>
    <property type="match status" value="1"/>
</dbReference>
<gene>
    <name evidence="8" type="primary">fhs</name>
    <name evidence="9" type="ORF">HMPREF1705_03682</name>
</gene>
<evidence type="ECO:0000313" key="10">
    <source>
        <dbReference type="Proteomes" id="UP000005273"/>
    </source>
</evidence>
<evidence type="ECO:0000256" key="4">
    <source>
        <dbReference type="ARBA" id="ARBA00022741"/>
    </source>
</evidence>
<dbReference type="UniPathway" id="UPA00193"/>
<feature type="binding site" evidence="8">
    <location>
        <begin position="65"/>
        <end position="72"/>
    </location>
    <ligand>
        <name>ATP</name>
        <dbReference type="ChEBI" id="CHEBI:30616"/>
    </ligand>
</feature>
<dbReference type="eggNOG" id="COG2759">
    <property type="taxonomic scope" value="Bacteria"/>
</dbReference>
<dbReference type="Gene3D" id="3.30.1510.10">
    <property type="entry name" value="Domain 2, N(10)-formyltetrahydrofolate synthetase"/>
    <property type="match status" value="1"/>
</dbReference>
<evidence type="ECO:0000256" key="1">
    <source>
        <dbReference type="ARBA" id="ARBA00004777"/>
    </source>
</evidence>
<dbReference type="AlphaFoldDB" id="A0A0T5XDG3"/>
<keyword evidence="10" id="KW-1185">Reference proteome</keyword>
<keyword evidence="3 8" id="KW-0436">Ligase</keyword>
<dbReference type="InterPro" id="IPR027417">
    <property type="entry name" value="P-loop_NTPase"/>
</dbReference>
<evidence type="ECO:0000256" key="2">
    <source>
        <dbReference type="ARBA" id="ARBA00022563"/>
    </source>
</evidence>
<name>A0A0T5XDG3_9BACT</name>
<dbReference type="CDD" id="cd00477">
    <property type="entry name" value="FTHFS"/>
    <property type="match status" value="1"/>
</dbReference>
<dbReference type="InterPro" id="IPR020628">
    <property type="entry name" value="Formate_THF_ligase_CS"/>
</dbReference>
<dbReference type="EC" id="6.3.4.3" evidence="8"/>
<dbReference type="PROSITE" id="PS00721">
    <property type="entry name" value="FTHFS_1"/>
    <property type="match status" value="1"/>
</dbReference>
<dbReference type="EMBL" id="ACJX03000001">
    <property type="protein sequence ID" value="KRT36400.1"/>
    <property type="molecule type" value="Genomic_DNA"/>
</dbReference>
<dbReference type="FunFam" id="3.10.410.10:FF:000001">
    <property type="entry name" value="Putative formate--tetrahydrofolate ligase"/>
    <property type="match status" value="1"/>
</dbReference>
<sequence length="555" mass="59714">MLSDIEIAQRSKLKPIREIAQDLGIPERYLLPYGHYKAKVDVNYMKDLKERPDGKLILVTATTPTPAGEGKTTTTVGLTQALVKLGKKAMLCLREPSLGPCFGVKGGAAGGGYSQVLPMEEINLHFTGDIHAVETAHNLLAALLDNHLHQGNPLKIDPREITWRRAMDMNERALRNVVIGLGGRANGFPRESGFDITVASEVMAILCLSSDLADLKERLSKVVVGYDEKGNMITAGDLKAHGAMAALLKEAINPNLVQTIEHVPAFVHGGPFANIAHGTNSIIATKMALKLRDYAVVEAGFASDLGAEKFFDIVCRFAGLSPSAVVLVTTVRALKHHGGVKKEDLSKENLEALSQGLENLKAHLDILSNFGIPVVVALNKFASDTDGEIEMVMEATEERGASIALSEVWEKGGEGGIDLAKKVLEATKEEKSYKPLYELDLPLTEKIRTIATKVYGADDVEYSSGALKTIKNLEEKGFGGLPVCMAKTQLSISDDPQKLGRPKGYKLSVREVRLSAGAGFVVAICGNIMTMPGLPKKPAAESIDIDEEGNITGLF</sequence>
<keyword evidence="4 8" id="KW-0547">Nucleotide-binding</keyword>
<comment type="similarity">
    <text evidence="7 8">Belongs to the formate--tetrahydrofolate ligase family.</text>
</comment>
<evidence type="ECO:0000256" key="3">
    <source>
        <dbReference type="ARBA" id="ARBA00022598"/>
    </source>
</evidence>
<dbReference type="NCBIfam" id="NF010030">
    <property type="entry name" value="PRK13505.1"/>
    <property type="match status" value="1"/>
</dbReference>
<organism evidence="9 10">
    <name type="scientific">Acetomicrobium hydrogeniformans ATCC BAA-1850</name>
    <dbReference type="NCBI Taxonomy" id="592015"/>
    <lineage>
        <taxon>Bacteria</taxon>
        <taxon>Thermotogati</taxon>
        <taxon>Synergistota</taxon>
        <taxon>Synergistia</taxon>
        <taxon>Synergistales</taxon>
        <taxon>Acetomicrobiaceae</taxon>
        <taxon>Acetomicrobium</taxon>
    </lineage>
</organism>
<evidence type="ECO:0000256" key="8">
    <source>
        <dbReference type="HAMAP-Rule" id="MF_01543"/>
    </source>
</evidence>
<evidence type="ECO:0000256" key="5">
    <source>
        <dbReference type="ARBA" id="ARBA00022840"/>
    </source>
</evidence>
<dbReference type="Pfam" id="PF01268">
    <property type="entry name" value="FTHFS"/>
    <property type="match status" value="1"/>
</dbReference>
<dbReference type="HAMAP" id="MF_01543">
    <property type="entry name" value="FTHFS"/>
    <property type="match status" value="1"/>
</dbReference>
<dbReference type="FunFam" id="3.30.1510.10:FF:000001">
    <property type="entry name" value="Formate--tetrahydrofolate ligase"/>
    <property type="match status" value="1"/>
</dbReference>
<evidence type="ECO:0000313" key="9">
    <source>
        <dbReference type="EMBL" id="KRT36400.1"/>
    </source>
</evidence>
<dbReference type="GO" id="GO:0004329">
    <property type="term" value="F:formate-tetrahydrofolate ligase activity"/>
    <property type="evidence" value="ECO:0007669"/>
    <property type="project" value="UniProtKB-UniRule"/>
</dbReference>
<evidence type="ECO:0000256" key="7">
    <source>
        <dbReference type="ARBA" id="ARBA00061363"/>
    </source>
</evidence>
<dbReference type="RefSeq" id="WP_009200912.1">
    <property type="nucleotide sequence ID" value="NZ_ACJX03000001.1"/>
</dbReference>
<accession>A0A0T5XDG3</accession>
<proteinExistence type="inferred from homology"/>